<keyword evidence="2" id="KW-0472">Membrane</keyword>
<dbReference type="SUPFAM" id="SSF69322">
    <property type="entry name" value="Tricorn protease domain 2"/>
    <property type="match status" value="1"/>
</dbReference>
<dbReference type="EMBL" id="CP002353">
    <property type="protein sequence ID" value="ADV63586.1"/>
    <property type="molecule type" value="Genomic_DNA"/>
</dbReference>
<dbReference type="Pfam" id="PF13360">
    <property type="entry name" value="PQQ_2"/>
    <property type="match status" value="1"/>
</dbReference>
<dbReference type="eggNOG" id="COG2706">
    <property type="taxonomic scope" value="Bacteria"/>
</dbReference>
<dbReference type="InterPro" id="IPR002372">
    <property type="entry name" value="PQQ_rpt_dom"/>
</dbReference>
<dbReference type="HOGENOM" id="CLU_231987_0_0_0"/>
<evidence type="ECO:0000313" key="4">
    <source>
        <dbReference type="EMBL" id="ADV63586.1"/>
    </source>
</evidence>
<dbReference type="eggNOG" id="COG1520">
    <property type="taxonomic scope" value="Bacteria"/>
</dbReference>
<keyword evidence="5" id="KW-1185">Reference proteome</keyword>
<evidence type="ECO:0000313" key="5">
    <source>
        <dbReference type="Proteomes" id="UP000008631"/>
    </source>
</evidence>
<reference evidence="4 5" key="2">
    <citation type="journal article" date="2011" name="Stand. Genomic Sci.">
        <title>Complete genome sequence of Isosphaera pallida type strain (IS1B).</title>
        <authorList>
            <consortium name="US DOE Joint Genome Institute (JGI-PGF)"/>
            <person name="Goker M."/>
            <person name="Cleland D."/>
            <person name="Saunders E."/>
            <person name="Lapidus A."/>
            <person name="Nolan M."/>
            <person name="Lucas S."/>
            <person name="Hammon N."/>
            <person name="Deshpande S."/>
            <person name="Cheng J.F."/>
            <person name="Tapia R."/>
            <person name="Han C."/>
            <person name="Goodwin L."/>
            <person name="Pitluck S."/>
            <person name="Liolios K."/>
            <person name="Pagani I."/>
            <person name="Ivanova N."/>
            <person name="Mavromatis K."/>
            <person name="Pati A."/>
            <person name="Chen A."/>
            <person name="Palaniappan K."/>
            <person name="Land M."/>
            <person name="Hauser L."/>
            <person name="Chang Y.J."/>
            <person name="Jeffries C.D."/>
            <person name="Detter J.C."/>
            <person name="Beck B."/>
            <person name="Woyke T."/>
            <person name="Bristow J."/>
            <person name="Eisen J.A."/>
            <person name="Markowitz V."/>
            <person name="Hugenholtz P."/>
            <person name="Kyrpides N.C."/>
            <person name="Klenk H.P."/>
        </authorList>
    </citation>
    <scope>NUCLEOTIDE SEQUENCE [LARGE SCALE GENOMIC DNA]</scope>
    <source>
        <strain evidence="5">ATCC 43644 / DSM 9630 / IS1B</strain>
    </source>
</reference>
<dbReference type="eggNOG" id="COG3391">
    <property type="taxonomic scope" value="Bacteria"/>
</dbReference>
<dbReference type="Gene3D" id="2.60.120.260">
    <property type="entry name" value="Galactose-binding domain-like"/>
    <property type="match status" value="1"/>
</dbReference>
<keyword evidence="2" id="KW-0812">Transmembrane</keyword>
<evidence type="ECO:0000259" key="3">
    <source>
        <dbReference type="Pfam" id="PF13360"/>
    </source>
</evidence>
<evidence type="ECO:0000256" key="1">
    <source>
        <dbReference type="SAM" id="MobiDB-lite"/>
    </source>
</evidence>
<dbReference type="InterPro" id="IPR015943">
    <property type="entry name" value="WD40/YVTN_repeat-like_dom_sf"/>
</dbReference>
<feature type="transmembrane region" description="Helical" evidence="2">
    <location>
        <begin position="21"/>
        <end position="47"/>
    </location>
</feature>
<organism evidence="4 5">
    <name type="scientific">Isosphaera pallida (strain ATCC 43644 / DSM 9630 / IS1B)</name>
    <dbReference type="NCBI Taxonomy" id="575540"/>
    <lineage>
        <taxon>Bacteria</taxon>
        <taxon>Pseudomonadati</taxon>
        <taxon>Planctomycetota</taxon>
        <taxon>Planctomycetia</taxon>
        <taxon>Isosphaerales</taxon>
        <taxon>Isosphaeraceae</taxon>
        <taxon>Isosphaera</taxon>
    </lineage>
</organism>
<sequence length="2131" mass="232665">MRANGDDGVREPRRPVTTTRACLVQGWIWAWLGWVVGLLPIGIGMGWQWPAHGANTVEKWVSLDESPSRSGRFQVAPDGSRFYFAGREAFLVFDAQGRFIDRIYTPQGTTPRTLIPLPDGSFLSATASAAGRIARLRSDGSEAMVLVRKSRDTRALRADQTSWTSPMGLAVDLKAGRMFALDVTSAEPGQLDPAWSRVAVFDLTGAFQKDLLKYDADAAGSHAELDPLRTWYDALAVDPARKWLYLLARRSGELWTVSYDGTIEAKLAIPGLGDGNGGVALRPDGTILVGCGRSLKLIRLVSGSGGGLKIEREWPVPSDLGAGGAAAVVDVQTDNAGRVYASLNAPEVLVLRWEADGRGPQVIGPRYLNVSVDFPDRAIEADPERPIPLPIRVEGRPRPSSDQVWRVWARPTDGSTPTWTALPVNRRGDTLWFWPVGLSGPVDLAVKLGNSPIDEARPDDDPHVRAVVTLIPKGATRSTSIVPVLGRWSYQQGEDIPIQLVRRDPKRNGPQRATLSLTRLDAGPHPPVLAKVAFGLDRLVAGIIPGGLTRRLVPGRYRLIVELEGHRAAPFDFDIAQDEPDSPLQRILYHEFEQQPITTTQPGLTGLPERRRRILDHVEATAALGFNRETDRLAFKLDPVVDPLASRRDQPALGVDLGPAGLPVAGALGLTDQGRWEPEFYLDRATAAGVVWDTQLLGHCEGVPIRPDMLARHAGSLQRIGQWLGRYPSFWGFNYHDELFFGGGLAAGWTAQDDALVARVAAEQFPGRPRADTLDYLLDQTYQRFNNAVRRAMPHASRTTTPMWQSPPVEGSYPPTVFRDMTESYTHFLSEGYLTPWYAPHSAALFRRPGLPLRAVFDNAHRDETGEGYLKNLAQMLTQAPQGIGVQHTNPLTQSRAAAALRAGNLLATTYGGLFAECPPRFRVAILSSRTQDLTERRLTKGTPHWERVYAAFCAATMAHRAPMVVYEEDVAAGRLRNQAGQPVVEAVWLVGQTQPLPEAVERGLAEFVAAGGRIVVDQDAKPRDGTIIVAGSTSEFSQALAEGYAADSVFPLAFPILQRLARAVDAALGSPANPDQRRFDFRADDPFTAIGLYDGGAIRYAMLARESSPTTWDAGRHWSLGRRYSMSWTPGFIRLSLPPESEQTWSQLVTIDVFERRVVDPSQLESDLDNRRTLTVDLTTFPGRLYALVPGVPIAPEVVGQVVSGGGLAIRVQARVQDRQASAGSTELRPLAARVPIRIRLRSGHVNARELFRLTDSEGRFETILPLPIEGGPDGAAWELEVVELLTGRVTTLSAQGPPTIYPVVAGRSPVDWFRADRIAFLLDEATRDAERRVVTLVGPARLLNAARRRLLGDMLDAHGLTVRTAMEWPETPQPGLTVAVATMTDLLEEARPGNTRGDRDPVKIAWRKGLLGFDAGSDFPGPQRAAVTAVLAPRIDREDAIIILGGDDRGLDRALETLNQVIGSSKEEQMGDGSGDHHAFVNLARLSDRSTPPFGRVEQESILGKPRTDMEMMDEASDLPPTLSDLFGVRLEELAISPNGRHLAVSLAGTPPQLVIYRVDDESGPQLVRLESVGHGHAPVGIQIAPDGSWAAASNRDLAVFGEGLHLIELNQDGQLTRPRDLFAAFGDLGGHSRRHAVTPDGQTVIVTGTNGVVAWRAEEPGEGQPAVARWSEAWAIESWRAFDKMDWPVSDSANREAQFHAFAPPTGDLVYIVYGEMTNNQWITAERPCQTGVVAVDPRDGAARWRFEPAGPRALRFPKLHVAPLGTRLVLETQVGSWGTETFAYDLLDRDGRVLASWSSIAAPSALAVADSTGWTALATRDRMLELRDAQGHLRVSRRLPLPAIGLAFASDGQSVFVAHALGRLERLDRNGNVVWSRELPSAGPLVRAAESDRLIVACWDGRLRGFAEDGRPLWSKSVTEDLPRGEQAPSQPSANPAALVHRVVRPATASATLPDGPNLLSPAESPRPGDPTKAWAVLSVGGTPGWMSEGRLQISSEILTDGRADGLALGWFSLDELFWAASAARQPWVEIRFHAPTDVTSLTVYEDPQRPEAWPTDTVIQVWDEAANTWHTATRGLFLRSFIHTYALNLKGATRIRYVVLGNLYRNLHTCEIEVRGTPSPGSNPAK</sequence>
<feature type="region of interest" description="Disordered" evidence="1">
    <location>
        <begin position="1954"/>
        <end position="1975"/>
    </location>
</feature>
<proteinExistence type="predicted"/>
<accession>E8R2T9</accession>
<dbReference type="KEGG" id="ipa:Isop_3021"/>
<name>E8R2T9_ISOPI</name>
<keyword evidence="2" id="KW-1133">Transmembrane helix</keyword>
<gene>
    <name evidence="4" type="ordered locus">Isop_3021</name>
</gene>
<dbReference type="InParanoid" id="E8R2T9"/>
<dbReference type="SUPFAM" id="SSF63825">
    <property type="entry name" value="YWTD domain"/>
    <property type="match status" value="1"/>
</dbReference>
<feature type="domain" description="Pyrrolo-quinoline quinone repeat" evidence="3">
    <location>
        <begin position="1736"/>
        <end position="1925"/>
    </location>
</feature>
<protein>
    <recommendedName>
        <fullName evidence="3">Pyrrolo-quinoline quinone repeat domain-containing protein</fullName>
    </recommendedName>
</protein>
<evidence type="ECO:0000256" key="2">
    <source>
        <dbReference type="SAM" id="Phobius"/>
    </source>
</evidence>
<dbReference type="Gene3D" id="2.130.10.10">
    <property type="entry name" value="YVTN repeat-like/Quinoprotein amine dehydrogenase"/>
    <property type="match status" value="3"/>
</dbReference>
<reference key="1">
    <citation type="submission" date="2010-11" db="EMBL/GenBank/DDBJ databases">
        <title>The complete sequence of chromosome of Isophaera pallida ATCC 43644.</title>
        <authorList>
            <consortium name="US DOE Joint Genome Institute (JGI-PGF)"/>
            <person name="Lucas S."/>
            <person name="Copeland A."/>
            <person name="Lapidus A."/>
            <person name="Bruce D."/>
            <person name="Goodwin L."/>
            <person name="Pitluck S."/>
            <person name="Kyrpides N."/>
            <person name="Mavromatis K."/>
            <person name="Pagani I."/>
            <person name="Ivanova N."/>
            <person name="Saunders E."/>
            <person name="Brettin T."/>
            <person name="Detter J.C."/>
            <person name="Han C."/>
            <person name="Tapia R."/>
            <person name="Land M."/>
            <person name="Hauser L."/>
            <person name="Markowitz V."/>
            <person name="Cheng J.-F."/>
            <person name="Hugenholtz P."/>
            <person name="Woyke T."/>
            <person name="Wu D."/>
            <person name="Eisen J.A."/>
        </authorList>
    </citation>
    <scope>NUCLEOTIDE SEQUENCE</scope>
    <source>
        <strain>ATCC 43644</strain>
    </source>
</reference>
<dbReference type="Proteomes" id="UP000008631">
    <property type="component" value="Chromosome"/>
</dbReference>